<dbReference type="AlphaFoldDB" id="A0AAD6YHM8"/>
<evidence type="ECO:0000256" key="3">
    <source>
        <dbReference type="RuleBase" id="RU000363"/>
    </source>
</evidence>
<comment type="similarity">
    <text evidence="1 3">Belongs to the short-chain dehydrogenases/reductases (SDR) family.</text>
</comment>
<evidence type="ECO:0000256" key="2">
    <source>
        <dbReference type="ARBA" id="ARBA00023002"/>
    </source>
</evidence>
<sequence length="334" mass="36385">MDEEHHDRHSAASTRTCTSDTTLDALDTYIVEQARTSSGFGEVLVQTVLARGDRVIATARSLGKNQHFLQSEHSENVRLLELDVVAGEEALKGIITKAVAFWGRIDVLVNNAGNGAKGILEEAGSAQMRLQYEANVFGTLDVTTAVLPYMRAQRSGTIVMICSRSTWKPELPGIGVYNSCLAHCLCSSSTSHAKGLYASSKAALRCLSETLAVEVAPFSIRVLIAEPAAFRTNTFANTPYYTANQITDYDVLRGQSQEWYERMHRSVTGDPKKAMRVLTDVVKGEGAAAGRPWPLYLALGDVAVHGITDKCQTMLNVVEEWRDVSTALDMNPSA</sequence>
<dbReference type="PRINTS" id="PR00081">
    <property type="entry name" value="GDHRDH"/>
</dbReference>
<dbReference type="PRINTS" id="PR00080">
    <property type="entry name" value="SDRFAMILY"/>
</dbReference>
<keyword evidence="2" id="KW-0560">Oxidoreductase</keyword>
<comment type="caution">
    <text evidence="4">The sequence shown here is derived from an EMBL/GenBank/DDBJ whole genome shotgun (WGS) entry which is preliminary data.</text>
</comment>
<evidence type="ECO:0000313" key="4">
    <source>
        <dbReference type="EMBL" id="KAJ7220573.1"/>
    </source>
</evidence>
<protein>
    <recommendedName>
        <fullName evidence="6">NAD(P)-binding protein</fullName>
    </recommendedName>
</protein>
<accession>A0AAD6YHM8</accession>
<organism evidence="4 5">
    <name type="scientific">Mycena pura</name>
    <dbReference type="NCBI Taxonomy" id="153505"/>
    <lineage>
        <taxon>Eukaryota</taxon>
        <taxon>Fungi</taxon>
        <taxon>Dikarya</taxon>
        <taxon>Basidiomycota</taxon>
        <taxon>Agaricomycotina</taxon>
        <taxon>Agaricomycetes</taxon>
        <taxon>Agaricomycetidae</taxon>
        <taxon>Agaricales</taxon>
        <taxon>Marasmiineae</taxon>
        <taxon>Mycenaceae</taxon>
        <taxon>Mycena</taxon>
    </lineage>
</organism>
<dbReference type="Gene3D" id="3.40.50.720">
    <property type="entry name" value="NAD(P)-binding Rossmann-like Domain"/>
    <property type="match status" value="1"/>
</dbReference>
<dbReference type="Proteomes" id="UP001219525">
    <property type="component" value="Unassembled WGS sequence"/>
</dbReference>
<proteinExistence type="inferred from homology"/>
<dbReference type="PANTHER" id="PTHR43976:SF16">
    <property type="entry name" value="SHORT-CHAIN DEHYDROGENASE_REDUCTASE FAMILY PROTEIN"/>
    <property type="match status" value="1"/>
</dbReference>
<dbReference type="GO" id="GO:0016491">
    <property type="term" value="F:oxidoreductase activity"/>
    <property type="evidence" value="ECO:0007669"/>
    <property type="project" value="UniProtKB-KW"/>
</dbReference>
<dbReference type="EMBL" id="JARJCW010000009">
    <property type="protein sequence ID" value="KAJ7220573.1"/>
    <property type="molecule type" value="Genomic_DNA"/>
</dbReference>
<name>A0AAD6YHM8_9AGAR</name>
<evidence type="ECO:0000256" key="1">
    <source>
        <dbReference type="ARBA" id="ARBA00006484"/>
    </source>
</evidence>
<evidence type="ECO:0000313" key="5">
    <source>
        <dbReference type="Proteomes" id="UP001219525"/>
    </source>
</evidence>
<gene>
    <name evidence="4" type="ORF">GGX14DRAFT_694922</name>
</gene>
<dbReference type="InterPro" id="IPR051911">
    <property type="entry name" value="SDR_oxidoreductase"/>
</dbReference>
<dbReference type="InterPro" id="IPR002347">
    <property type="entry name" value="SDR_fam"/>
</dbReference>
<dbReference type="SUPFAM" id="SSF51735">
    <property type="entry name" value="NAD(P)-binding Rossmann-fold domains"/>
    <property type="match status" value="1"/>
</dbReference>
<dbReference type="PANTHER" id="PTHR43976">
    <property type="entry name" value="SHORT CHAIN DEHYDROGENASE"/>
    <property type="match status" value="1"/>
</dbReference>
<dbReference type="Pfam" id="PF00106">
    <property type="entry name" value="adh_short"/>
    <property type="match status" value="2"/>
</dbReference>
<evidence type="ECO:0008006" key="6">
    <source>
        <dbReference type="Google" id="ProtNLM"/>
    </source>
</evidence>
<keyword evidence="5" id="KW-1185">Reference proteome</keyword>
<dbReference type="InterPro" id="IPR036291">
    <property type="entry name" value="NAD(P)-bd_dom_sf"/>
</dbReference>
<reference evidence="4" key="1">
    <citation type="submission" date="2023-03" db="EMBL/GenBank/DDBJ databases">
        <title>Massive genome expansion in bonnet fungi (Mycena s.s.) driven by repeated elements and novel gene families across ecological guilds.</title>
        <authorList>
            <consortium name="Lawrence Berkeley National Laboratory"/>
            <person name="Harder C.B."/>
            <person name="Miyauchi S."/>
            <person name="Viragh M."/>
            <person name="Kuo A."/>
            <person name="Thoen E."/>
            <person name="Andreopoulos B."/>
            <person name="Lu D."/>
            <person name="Skrede I."/>
            <person name="Drula E."/>
            <person name="Henrissat B."/>
            <person name="Morin E."/>
            <person name="Kohler A."/>
            <person name="Barry K."/>
            <person name="LaButti K."/>
            <person name="Morin E."/>
            <person name="Salamov A."/>
            <person name="Lipzen A."/>
            <person name="Mereny Z."/>
            <person name="Hegedus B."/>
            <person name="Baldrian P."/>
            <person name="Stursova M."/>
            <person name="Weitz H."/>
            <person name="Taylor A."/>
            <person name="Grigoriev I.V."/>
            <person name="Nagy L.G."/>
            <person name="Martin F."/>
            <person name="Kauserud H."/>
        </authorList>
    </citation>
    <scope>NUCLEOTIDE SEQUENCE</scope>
    <source>
        <strain evidence="4">9144</strain>
    </source>
</reference>